<dbReference type="GO" id="GO:0005886">
    <property type="term" value="C:plasma membrane"/>
    <property type="evidence" value="ECO:0007669"/>
    <property type="project" value="UniProtKB-SubCell"/>
</dbReference>
<dbReference type="Gene3D" id="1.20.120.30">
    <property type="entry name" value="Aspartate receptor, ligand-binding domain"/>
    <property type="match status" value="1"/>
</dbReference>
<evidence type="ECO:0000259" key="15">
    <source>
        <dbReference type="PROSITE" id="PS50885"/>
    </source>
</evidence>
<sequence length="545" mass="59458">MLNKLKIYTAISMIIVLFAVVLFSTISFSVFNSWANNENFKKTQISSYSNNQMRDAAYNISAALANTNGIMLLLAQGETASTDLLQTTGRILQGAGEDMEQFMSSPFNSQEETKAAEEVNAAFKAVYDVVQMKMDHLQRNESYRGSLEGELKLRTTLNQRIEAYNQINFSQNQGYISDAAANYRYMIAIGIIVTVLAVVLLITVRIWLRHTLVRRMESTVEVLKRVSAGDLSRRVEIGSANEIGTMLGELEQMRVSLTGTILSIRESVLHIHTNAQEIAQGNSDLSARTEEQAASLQQTAASMEEIKTTVRQNADNAHTARQLAESASDNAQQGGNVMLSLEQIMAQIIVSSRQIADINGVIDSIANQTNILALNAAVEAARAGEQGRGFAVVAEEVRNLAKRSADAAKEINQLIQTCVSNMDTGSRQVNQASVVMQDIVSSVAQVRQIMGEITSASDEQSTGINQISQAVNEMDLVTQQNAAMVEEAAMAAGGLEAQSDALEKLVAQFVLSSEGTAQHTRSDAKTASKRQESLPKKENVQWETF</sequence>
<keyword evidence="7 13" id="KW-1133">Transmembrane helix</keyword>
<dbReference type="PROSITE" id="PS50111">
    <property type="entry name" value="CHEMOTAXIS_TRANSDUC_2"/>
    <property type="match status" value="1"/>
</dbReference>
<dbReference type="GO" id="GO:0007165">
    <property type="term" value="P:signal transduction"/>
    <property type="evidence" value="ECO:0007669"/>
    <property type="project" value="UniProtKB-KW"/>
</dbReference>
<dbReference type="SMART" id="SM00283">
    <property type="entry name" value="MA"/>
    <property type="match status" value="1"/>
</dbReference>
<comment type="similarity">
    <text evidence="10">Belongs to the methyl-accepting chemotaxis (MCP) protein family.</text>
</comment>
<accession>A0A1X1D182</accession>
<dbReference type="InterPro" id="IPR004090">
    <property type="entry name" value="Chemotax_Me-accpt_rcpt"/>
</dbReference>
<dbReference type="Pfam" id="PF00672">
    <property type="entry name" value="HAMP"/>
    <property type="match status" value="1"/>
</dbReference>
<evidence type="ECO:0000256" key="6">
    <source>
        <dbReference type="ARBA" id="ARBA00022692"/>
    </source>
</evidence>
<evidence type="ECO:0000313" key="16">
    <source>
        <dbReference type="EMBL" id="ORM70439.1"/>
    </source>
</evidence>
<feature type="transmembrane region" description="Helical" evidence="13">
    <location>
        <begin position="7"/>
        <end position="31"/>
    </location>
</feature>
<evidence type="ECO:0000256" key="11">
    <source>
        <dbReference type="PROSITE-ProRule" id="PRU00284"/>
    </source>
</evidence>
<dbReference type="Pfam" id="PF00015">
    <property type="entry name" value="MCPsignal"/>
    <property type="match status" value="1"/>
</dbReference>
<gene>
    <name evidence="16" type="ORF">HA51_06590</name>
</gene>
<evidence type="ECO:0000256" key="2">
    <source>
        <dbReference type="ARBA" id="ARBA00022475"/>
    </source>
</evidence>
<dbReference type="GO" id="GO:0004888">
    <property type="term" value="F:transmembrane signaling receptor activity"/>
    <property type="evidence" value="ECO:0007669"/>
    <property type="project" value="InterPro"/>
</dbReference>
<dbReference type="CDD" id="cd11386">
    <property type="entry name" value="MCP_signal"/>
    <property type="match status" value="1"/>
</dbReference>
<evidence type="ECO:0000256" key="5">
    <source>
        <dbReference type="ARBA" id="ARBA00022519"/>
    </source>
</evidence>
<evidence type="ECO:0000256" key="4">
    <source>
        <dbReference type="ARBA" id="ARBA00022500"/>
    </source>
</evidence>
<dbReference type="PRINTS" id="PR00260">
    <property type="entry name" value="CHEMTRNSDUCR"/>
</dbReference>
<dbReference type="RefSeq" id="WP_084933506.1">
    <property type="nucleotide sequence ID" value="NZ_MLFR01000004.1"/>
</dbReference>
<keyword evidence="4" id="KW-0145">Chemotaxis</keyword>
<dbReference type="Pfam" id="PF02203">
    <property type="entry name" value="TarH"/>
    <property type="match status" value="1"/>
</dbReference>
<evidence type="ECO:0000313" key="17">
    <source>
        <dbReference type="Proteomes" id="UP000193558"/>
    </source>
</evidence>
<comment type="caution">
    <text evidence="16">The sequence shown here is derived from an EMBL/GenBank/DDBJ whole genome shotgun (WGS) entry which is preliminary data.</text>
</comment>
<keyword evidence="8 13" id="KW-0472">Membrane</keyword>
<dbReference type="OrthoDB" id="6466596at2"/>
<dbReference type="FunFam" id="1.10.287.950:FF:000001">
    <property type="entry name" value="Methyl-accepting chemotaxis sensory transducer"/>
    <property type="match status" value="1"/>
</dbReference>
<feature type="region of interest" description="Disordered" evidence="12">
    <location>
        <begin position="515"/>
        <end position="545"/>
    </location>
</feature>
<dbReference type="AlphaFoldDB" id="A0A1X1D182"/>
<evidence type="ECO:0000256" key="3">
    <source>
        <dbReference type="ARBA" id="ARBA00022481"/>
    </source>
</evidence>
<dbReference type="PANTHER" id="PTHR43531:SF14">
    <property type="entry name" value="METHYL-ACCEPTING CHEMOTAXIS PROTEIN I-RELATED"/>
    <property type="match status" value="1"/>
</dbReference>
<feature type="domain" description="HAMP" evidence="15">
    <location>
        <begin position="210"/>
        <end position="262"/>
    </location>
</feature>
<feature type="transmembrane region" description="Helical" evidence="13">
    <location>
        <begin position="185"/>
        <end position="208"/>
    </location>
</feature>
<dbReference type="InterPro" id="IPR004089">
    <property type="entry name" value="MCPsignal_dom"/>
</dbReference>
<name>A0A1X1D182_9GAMM</name>
<evidence type="ECO:0000256" key="13">
    <source>
        <dbReference type="SAM" id="Phobius"/>
    </source>
</evidence>
<dbReference type="InterPro" id="IPR051310">
    <property type="entry name" value="MCP_chemotaxis"/>
</dbReference>
<keyword evidence="6 13" id="KW-0812">Transmembrane</keyword>
<dbReference type="SUPFAM" id="SSF58104">
    <property type="entry name" value="Methyl-accepting chemotaxis protein (MCP) signaling domain"/>
    <property type="match status" value="1"/>
</dbReference>
<feature type="domain" description="Methyl-accepting transducer" evidence="14">
    <location>
        <begin position="267"/>
        <end position="496"/>
    </location>
</feature>
<proteinExistence type="inferred from homology"/>
<keyword evidence="9 11" id="KW-0807">Transducer</keyword>
<dbReference type="CDD" id="cd06225">
    <property type="entry name" value="HAMP"/>
    <property type="match status" value="1"/>
</dbReference>
<evidence type="ECO:0000259" key="14">
    <source>
        <dbReference type="PROSITE" id="PS50111"/>
    </source>
</evidence>
<dbReference type="PANTHER" id="PTHR43531">
    <property type="entry name" value="PROTEIN ICFG"/>
    <property type="match status" value="1"/>
</dbReference>
<dbReference type="EMBL" id="MLFR01000004">
    <property type="protein sequence ID" value="ORM70439.1"/>
    <property type="molecule type" value="Genomic_DNA"/>
</dbReference>
<evidence type="ECO:0000256" key="8">
    <source>
        <dbReference type="ARBA" id="ARBA00023136"/>
    </source>
</evidence>
<dbReference type="InterPro" id="IPR003660">
    <property type="entry name" value="HAMP_dom"/>
</dbReference>
<keyword evidence="3" id="KW-0488">Methylation</keyword>
<dbReference type="SMART" id="SM00304">
    <property type="entry name" value="HAMP"/>
    <property type="match status" value="1"/>
</dbReference>
<dbReference type="GO" id="GO:0006935">
    <property type="term" value="P:chemotaxis"/>
    <property type="evidence" value="ECO:0007669"/>
    <property type="project" value="UniProtKB-KW"/>
</dbReference>
<protein>
    <submittedName>
        <fullName evidence="16">Methyl-accepting chemotaxis protein</fullName>
    </submittedName>
</protein>
<keyword evidence="2" id="KW-1003">Cell membrane</keyword>
<evidence type="ECO:0000256" key="12">
    <source>
        <dbReference type="SAM" id="MobiDB-lite"/>
    </source>
</evidence>
<evidence type="ECO:0000256" key="7">
    <source>
        <dbReference type="ARBA" id="ARBA00022989"/>
    </source>
</evidence>
<dbReference type="InterPro" id="IPR003122">
    <property type="entry name" value="Tar_rcpt_lig-bd"/>
</dbReference>
<dbReference type="Gene3D" id="1.10.287.950">
    <property type="entry name" value="Methyl-accepting chemotaxis protein"/>
    <property type="match status" value="1"/>
</dbReference>
<dbReference type="PROSITE" id="PS50885">
    <property type="entry name" value="HAMP"/>
    <property type="match status" value="1"/>
</dbReference>
<evidence type="ECO:0000256" key="1">
    <source>
        <dbReference type="ARBA" id="ARBA00004429"/>
    </source>
</evidence>
<organism evidence="16 17">
    <name type="scientific">Pantoea rwandensis</name>
    <dbReference type="NCBI Taxonomy" id="1076550"/>
    <lineage>
        <taxon>Bacteria</taxon>
        <taxon>Pseudomonadati</taxon>
        <taxon>Pseudomonadota</taxon>
        <taxon>Gammaproteobacteria</taxon>
        <taxon>Enterobacterales</taxon>
        <taxon>Erwiniaceae</taxon>
        <taxon>Pantoea</taxon>
    </lineage>
</organism>
<reference evidence="16 17" key="1">
    <citation type="journal article" date="2017" name="Antonie Van Leeuwenhoek">
        <title>Phylogenomic resolution of the bacterial genus Pantoea and its relationship with Erwinia and Tatumella.</title>
        <authorList>
            <person name="Palmer M."/>
            <person name="Steenkamp E.T."/>
            <person name="Coetzee M.P."/>
            <person name="Chan W.Y."/>
            <person name="van Zyl E."/>
            <person name="De Maayer P."/>
            <person name="Coutinho T.A."/>
            <person name="Blom J."/>
            <person name="Smits T.H."/>
            <person name="Duffy B."/>
            <person name="Venter S.N."/>
        </authorList>
    </citation>
    <scope>NUCLEOTIDE SEQUENCE [LARGE SCALE GENOMIC DNA]</scope>
    <source>
        <strain evidence="16 17">LMG 26275</strain>
    </source>
</reference>
<feature type="compositionally biased region" description="Basic and acidic residues" evidence="12">
    <location>
        <begin position="520"/>
        <end position="545"/>
    </location>
</feature>
<evidence type="ECO:0000256" key="9">
    <source>
        <dbReference type="ARBA" id="ARBA00023224"/>
    </source>
</evidence>
<comment type="subcellular location">
    <subcellularLocation>
        <location evidence="1">Cell inner membrane</location>
        <topology evidence="1">Multi-pass membrane protein</topology>
    </subcellularLocation>
</comment>
<evidence type="ECO:0000256" key="10">
    <source>
        <dbReference type="ARBA" id="ARBA00029447"/>
    </source>
</evidence>
<dbReference type="Proteomes" id="UP000193558">
    <property type="component" value="Unassembled WGS sequence"/>
</dbReference>
<keyword evidence="5" id="KW-0997">Cell inner membrane</keyword>